<dbReference type="AlphaFoldDB" id="A0AAX3U3F9"/>
<proteinExistence type="predicted"/>
<accession>A0AAX3U3F9</accession>
<sequence>MLFSHVKDMNTSRTDTAYHRIIVSVIELYQQYGEAKTSIRDLANHTDVSSSLVV</sequence>
<dbReference type="RefSeq" id="WP_301064594.1">
    <property type="nucleotide sequence ID" value="NZ_CP118709.1"/>
</dbReference>
<organism evidence="1 2">
    <name type="scientific">Vibrio aestuarianus</name>
    <dbReference type="NCBI Taxonomy" id="28171"/>
    <lineage>
        <taxon>Bacteria</taxon>
        <taxon>Pseudomonadati</taxon>
        <taxon>Pseudomonadota</taxon>
        <taxon>Gammaproteobacteria</taxon>
        <taxon>Vibrionales</taxon>
        <taxon>Vibrionaceae</taxon>
        <taxon>Vibrio</taxon>
    </lineage>
</organism>
<name>A0AAX3U3F9_9VIBR</name>
<dbReference type="EMBL" id="CP118709">
    <property type="protein sequence ID" value="WGK81383.1"/>
    <property type="molecule type" value="Genomic_DNA"/>
</dbReference>
<evidence type="ECO:0000313" key="2">
    <source>
        <dbReference type="Proteomes" id="UP001239257"/>
    </source>
</evidence>
<dbReference type="Proteomes" id="UP001239257">
    <property type="component" value="Chromosome 1"/>
</dbReference>
<reference evidence="1" key="1">
    <citation type="submission" date="2022-02" db="EMBL/GenBank/DDBJ databases">
        <title>Emergence and expansion in Europe of a Vibrio aestuarianus clonal complex pathogenic for oysters.</title>
        <authorList>
            <person name="Mesnil A."/>
            <person name="Travers M.-A."/>
        </authorList>
    </citation>
    <scope>NUCLEOTIDE SEQUENCE</scope>
    <source>
        <strain evidence="1">U29</strain>
    </source>
</reference>
<evidence type="ECO:0000313" key="1">
    <source>
        <dbReference type="EMBL" id="WGK81383.1"/>
    </source>
</evidence>
<gene>
    <name evidence="1" type="ORF">PYE51_12205</name>
</gene>
<protein>
    <submittedName>
        <fullName evidence="1">Uncharacterized protein</fullName>
    </submittedName>
</protein>